<evidence type="ECO:0000313" key="2">
    <source>
        <dbReference type="EMBL" id="KAJ7033802.1"/>
    </source>
</evidence>
<feature type="region of interest" description="Disordered" evidence="1">
    <location>
        <begin position="49"/>
        <end position="86"/>
    </location>
</feature>
<feature type="region of interest" description="Disordered" evidence="1">
    <location>
        <begin position="135"/>
        <end position="179"/>
    </location>
</feature>
<feature type="compositionally biased region" description="Basic and acidic residues" evidence="1">
    <location>
        <begin position="55"/>
        <end position="65"/>
    </location>
</feature>
<evidence type="ECO:0000313" key="3">
    <source>
        <dbReference type="Proteomes" id="UP001218188"/>
    </source>
</evidence>
<feature type="compositionally biased region" description="Low complexity" evidence="1">
    <location>
        <begin position="150"/>
        <end position="159"/>
    </location>
</feature>
<evidence type="ECO:0000256" key="1">
    <source>
        <dbReference type="SAM" id="MobiDB-lite"/>
    </source>
</evidence>
<sequence length="279" mass="31003">MIRLPNQHWDAREERIGSWRVQRAVSAGCTRREGSAVTCRRDEDVGAARNIYPIRRPDDQDETARRHAPTRPRQPQPRVDPPLPFPAIPVHGSNISIPLLVSHHQGPAHPLHLRSRPRLRSRGRVRSFVVRDAEEAKADAGSMPAAADGAVPPSLAAAPAPVPARPPSKGQKQEKHPAHMHQTKILTAERVPDDEALHHSALRLCCSRAGAPVTHTPSLSTCSAYGFQLLVSTMTHWHDFVSEFFCAMPAESTELSRELGRTRHAQEWSIEERSPHPSR</sequence>
<accession>A0AAD6X241</accession>
<dbReference type="AlphaFoldDB" id="A0AAD6X241"/>
<feature type="region of interest" description="Disordered" evidence="1">
    <location>
        <begin position="257"/>
        <end position="279"/>
    </location>
</feature>
<organism evidence="2 3">
    <name type="scientific">Mycena alexandri</name>
    <dbReference type="NCBI Taxonomy" id="1745969"/>
    <lineage>
        <taxon>Eukaryota</taxon>
        <taxon>Fungi</taxon>
        <taxon>Dikarya</taxon>
        <taxon>Basidiomycota</taxon>
        <taxon>Agaricomycotina</taxon>
        <taxon>Agaricomycetes</taxon>
        <taxon>Agaricomycetidae</taxon>
        <taxon>Agaricales</taxon>
        <taxon>Marasmiineae</taxon>
        <taxon>Mycenaceae</taxon>
        <taxon>Mycena</taxon>
    </lineage>
</organism>
<name>A0AAD6X241_9AGAR</name>
<dbReference type="EMBL" id="JARJCM010000062">
    <property type="protein sequence ID" value="KAJ7033802.1"/>
    <property type="molecule type" value="Genomic_DNA"/>
</dbReference>
<gene>
    <name evidence="2" type="ORF">C8F04DRAFT_1234597</name>
</gene>
<comment type="caution">
    <text evidence="2">The sequence shown here is derived from an EMBL/GenBank/DDBJ whole genome shotgun (WGS) entry which is preliminary data.</text>
</comment>
<feature type="compositionally biased region" description="Pro residues" evidence="1">
    <location>
        <begin position="72"/>
        <end position="86"/>
    </location>
</feature>
<protein>
    <submittedName>
        <fullName evidence="2">Uncharacterized protein</fullName>
    </submittedName>
</protein>
<keyword evidence="3" id="KW-1185">Reference proteome</keyword>
<reference evidence="2" key="1">
    <citation type="submission" date="2023-03" db="EMBL/GenBank/DDBJ databases">
        <title>Massive genome expansion in bonnet fungi (Mycena s.s.) driven by repeated elements and novel gene families across ecological guilds.</title>
        <authorList>
            <consortium name="Lawrence Berkeley National Laboratory"/>
            <person name="Harder C.B."/>
            <person name="Miyauchi S."/>
            <person name="Viragh M."/>
            <person name="Kuo A."/>
            <person name="Thoen E."/>
            <person name="Andreopoulos B."/>
            <person name="Lu D."/>
            <person name="Skrede I."/>
            <person name="Drula E."/>
            <person name="Henrissat B."/>
            <person name="Morin E."/>
            <person name="Kohler A."/>
            <person name="Barry K."/>
            <person name="LaButti K."/>
            <person name="Morin E."/>
            <person name="Salamov A."/>
            <person name="Lipzen A."/>
            <person name="Mereny Z."/>
            <person name="Hegedus B."/>
            <person name="Baldrian P."/>
            <person name="Stursova M."/>
            <person name="Weitz H."/>
            <person name="Taylor A."/>
            <person name="Grigoriev I.V."/>
            <person name="Nagy L.G."/>
            <person name="Martin F."/>
            <person name="Kauserud H."/>
        </authorList>
    </citation>
    <scope>NUCLEOTIDE SEQUENCE</scope>
    <source>
        <strain evidence="2">CBHHK200</strain>
    </source>
</reference>
<proteinExistence type="predicted"/>
<dbReference type="Proteomes" id="UP001218188">
    <property type="component" value="Unassembled WGS sequence"/>
</dbReference>